<dbReference type="PROSITE" id="PS51257">
    <property type="entry name" value="PROKAR_LIPOPROTEIN"/>
    <property type="match status" value="1"/>
</dbReference>
<organism evidence="2 5">
    <name type="scientific">Bacillus pseudomycoides</name>
    <dbReference type="NCBI Taxonomy" id="64104"/>
    <lineage>
        <taxon>Bacteria</taxon>
        <taxon>Bacillati</taxon>
        <taxon>Bacillota</taxon>
        <taxon>Bacilli</taxon>
        <taxon>Bacillales</taxon>
        <taxon>Bacillaceae</taxon>
        <taxon>Bacillus</taxon>
        <taxon>Bacillus cereus group</taxon>
    </lineage>
</organism>
<dbReference type="EMBL" id="VLYX01000003">
    <property type="protein sequence ID" value="MDR4325137.1"/>
    <property type="molecule type" value="Genomic_DNA"/>
</dbReference>
<gene>
    <name evidence="3" type="ORF">COF81_04940</name>
    <name evidence="2" type="ORF">FOS08_04125</name>
</gene>
<name>A0A2A8B2H0_9BACI</name>
<feature type="chain" id="PRO_5044380438" description="DUF1433 domain-containing protein" evidence="1">
    <location>
        <begin position="21"/>
        <end position="110"/>
    </location>
</feature>
<sequence>MRIRKIFFIFLFLTCFLLGACKNNPEDELRKTVWDQLSEHTKEELSDGWKHATITTETLQAGISSVKDSSYIGKEVYRISFPSDRSYKLGNVDAFVDMKTKKVIGFGLRD</sequence>
<evidence type="ECO:0000256" key="1">
    <source>
        <dbReference type="SAM" id="SignalP"/>
    </source>
</evidence>
<evidence type="ECO:0000313" key="3">
    <source>
        <dbReference type="EMBL" id="PHF03632.1"/>
    </source>
</evidence>
<dbReference type="Proteomes" id="UP001248134">
    <property type="component" value="Unassembled WGS sequence"/>
</dbReference>
<proteinExistence type="predicted"/>
<dbReference type="AlphaFoldDB" id="A0A2A8B2H0"/>
<reference evidence="3 4" key="1">
    <citation type="submission" date="2017-09" db="EMBL/GenBank/DDBJ databases">
        <title>Large-scale bioinformatics analysis of Bacillus genomes uncovers conserved roles of natural products in bacterial physiology.</title>
        <authorList>
            <consortium name="Agbiome Team Llc"/>
            <person name="Bleich R.M."/>
            <person name="Grubbs K.J."/>
            <person name="Santa Maria K.C."/>
            <person name="Allen S.E."/>
            <person name="Farag S."/>
            <person name="Shank E.A."/>
            <person name="Bowers A."/>
        </authorList>
    </citation>
    <scope>NUCLEOTIDE SEQUENCE [LARGE SCALE GENOMIC DNA]</scope>
    <source>
        <strain evidence="3 4">AFS037265</strain>
    </source>
</reference>
<feature type="signal peptide" evidence="1">
    <location>
        <begin position="1"/>
        <end position="20"/>
    </location>
</feature>
<evidence type="ECO:0000313" key="2">
    <source>
        <dbReference type="EMBL" id="MDR4325137.1"/>
    </source>
</evidence>
<evidence type="ECO:0000313" key="4">
    <source>
        <dbReference type="Proteomes" id="UP000221918"/>
    </source>
</evidence>
<protein>
    <recommendedName>
        <fullName evidence="6">DUF1433 domain-containing protein</fullName>
    </recommendedName>
</protein>
<accession>A0A2A8B2H0</accession>
<dbReference type="RefSeq" id="WP_006096286.1">
    <property type="nucleotide sequence ID" value="NZ_CM000743.1"/>
</dbReference>
<comment type="caution">
    <text evidence="2">The sequence shown here is derived from an EMBL/GenBank/DDBJ whole genome shotgun (WGS) entry which is preliminary data.</text>
</comment>
<keyword evidence="1" id="KW-0732">Signal</keyword>
<evidence type="ECO:0000313" key="5">
    <source>
        <dbReference type="Proteomes" id="UP001248134"/>
    </source>
</evidence>
<dbReference type="EMBL" id="NUTL01000023">
    <property type="protein sequence ID" value="PHF03632.1"/>
    <property type="molecule type" value="Genomic_DNA"/>
</dbReference>
<reference evidence="2" key="2">
    <citation type="submission" date="2019-07" db="EMBL/GenBank/DDBJ databases">
        <title>Phylogenomic Reclassification of ATCC Bacillus Strains and Various Taxa within the Genus Bacillus.</title>
        <authorList>
            <person name="Riojas M.A."/>
            <person name="Frank A.M."/>
            <person name="Fenn S.L."/>
            <person name="King S.P."/>
            <person name="Brower S.M."/>
            <person name="Hazbon M.H."/>
        </authorList>
    </citation>
    <scope>NUCLEOTIDE SEQUENCE</scope>
    <source>
        <strain evidence="2">NR-12239</strain>
    </source>
</reference>
<dbReference type="Proteomes" id="UP000221918">
    <property type="component" value="Unassembled WGS sequence"/>
</dbReference>
<evidence type="ECO:0008006" key="6">
    <source>
        <dbReference type="Google" id="ProtNLM"/>
    </source>
</evidence>
<dbReference type="GeneID" id="34215686"/>